<evidence type="ECO:0000313" key="10">
    <source>
        <dbReference type="Proteomes" id="UP000318571"/>
    </source>
</evidence>
<dbReference type="EMBL" id="VCGU01000003">
    <property type="protein sequence ID" value="TRY78621.1"/>
    <property type="molecule type" value="Genomic_DNA"/>
</dbReference>
<dbReference type="OrthoDB" id="10250831at2759"/>
<evidence type="ECO:0000256" key="2">
    <source>
        <dbReference type="ARBA" id="ARBA00018059"/>
    </source>
</evidence>
<keyword evidence="4" id="KW-0547">Nucleotide-binding</keyword>
<keyword evidence="6" id="KW-0342">GTP-binding</keyword>
<name>A0A553PLR3_TIGCA</name>
<evidence type="ECO:0000256" key="7">
    <source>
        <dbReference type="SAM" id="MobiDB-lite"/>
    </source>
</evidence>
<dbReference type="SUPFAM" id="SSF100966">
    <property type="entry name" value="Translation initiation factor 2 beta, aIF2beta, N-terminal domain"/>
    <property type="match status" value="1"/>
</dbReference>
<protein>
    <recommendedName>
        <fullName evidence="2">Eukaryotic translation initiation factor 5</fullName>
    </recommendedName>
</protein>
<evidence type="ECO:0000256" key="3">
    <source>
        <dbReference type="ARBA" id="ARBA00022540"/>
    </source>
</evidence>
<dbReference type="STRING" id="6832.A0A553PLR3"/>
<keyword evidence="3" id="KW-0396">Initiation factor</keyword>
<dbReference type="SMART" id="SM00515">
    <property type="entry name" value="eIF5C"/>
    <property type="match status" value="1"/>
</dbReference>
<dbReference type="InterPro" id="IPR045196">
    <property type="entry name" value="IF2/IF5"/>
</dbReference>
<evidence type="ECO:0000256" key="1">
    <source>
        <dbReference type="ARBA" id="ARBA00010397"/>
    </source>
</evidence>
<organism evidence="9 10">
    <name type="scientific">Tigriopus californicus</name>
    <name type="common">Marine copepod</name>
    <dbReference type="NCBI Taxonomy" id="6832"/>
    <lineage>
        <taxon>Eukaryota</taxon>
        <taxon>Metazoa</taxon>
        <taxon>Ecdysozoa</taxon>
        <taxon>Arthropoda</taxon>
        <taxon>Crustacea</taxon>
        <taxon>Multicrustacea</taxon>
        <taxon>Hexanauplia</taxon>
        <taxon>Copepoda</taxon>
        <taxon>Harpacticoida</taxon>
        <taxon>Harpacticidae</taxon>
        <taxon>Tigriopus</taxon>
    </lineage>
</organism>
<feature type="domain" description="W2" evidence="8">
    <location>
        <begin position="239"/>
        <end position="400"/>
    </location>
</feature>
<keyword evidence="5" id="KW-0648">Protein biosynthesis</keyword>
<dbReference type="PANTHER" id="PTHR23001">
    <property type="entry name" value="EUKARYOTIC TRANSLATION INITIATION FACTOR"/>
    <property type="match status" value="1"/>
</dbReference>
<gene>
    <name evidence="9" type="ORF">TCAL_08618</name>
</gene>
<dbReference type="Gene3D" id="2.20.25.350">
    <property type="match status" value="1"/>
</dbReference>
<dbReference type="PANTHER" id="PTHR23001:SF7">
    <property type="entry name" value="EUKARYOTIC TRANSLATION INITIATION FACTOR 5"/>
    <property type="match status" value="1"/>
</dbReference>
<dbReference type="InterPro" id="IPR002735">
    <property type="entry name" value="Transl_init_fac_IF2/IF5_dom"/>
</dbReference>
<dbReference type="Proteomes" id="UP000318571">
    <property type="component" value="Chromosome 11"/>
</dbReference>
<dbReference type="PROSITE" id="PS51363">
    <property type="entry name" value="W2"/>
    <property type="match status" value="1"/>
</dbReference>
<dbReference type="Pfam" id="PF01873">
    <property type="entry name" value="eIF-5_eIF-2B"/>
    <property type="match status" value="1"/>
</dbReference>
<evidence type="ECO:0000259" key="8">
    <source>
        <dbReference type="PROSITE" id="PS51363"/>
    </source>
</evidence>
<dbReference type="GO" id="GO:0005092">
    <property type="term" value="F:GDP-dissociation inhibitor activity"/>
    <property type="evidence" value="ECO:0007669"/>
    <property type="project" value="TreeGrafter"/>
</dbReference>
<dbReference type="InterPro" id="IPR016024">
    <property type="entry name" value="ARM-type_fold"/>
</dbReference>
<feature type="compositionally biased region" description="Basic and acidic residues" evidence="7">
    <location>
        <begin position="167"/>
        <end position="178"/>
    </location>
</feature>
<dbReference type="OMA" id="YRYKMEK"/>
<keyword evidence="10" id="KW-1185">Reference proteome</keyword>
<sequence length="464" mass="52231">MALNVNRNVQDPFYRYKMPRLVAKVEGKGNGVKTVIPNMVDIARALARPPTYCTKYFGCELGAQTQFDFKNDRYIINGSHDAAKLQDMLDGFIKKFVLCEQCDNPETVFKVQAKKGMIASSCLACGYVFPLDMTHKLTTFILKNPPEQDINSQGTSLTKRKGKKGRKKDEENNGDDHVNGNGNGNGTIEEAADDNEANDDDDWGDDDDWSADVSEEAVKKRMKELTSGITTLAMDNDLEKTEGERIDIFHDFLKTKLKENGNSVITQDKEIFTEAERLEVTNKATIVLCELLFNENILGQIKKNKRALLRFTHENQKAQKYLLGGLEKTIETQREALLPKTAAILKLMYDEDIIDEEVLLEWAKKVSKKYVSKELSEQIHKKAEPLITWLKEAEEESSDEDEDELELEFDERAKISSLKEKEDTPPPTPISELGKQVNGTNGKTPAVAPAAPAEDEDDLDIDDI</sequence>
<evidence type="ECO:0000256" key="4">
    <source>
        <dbReference type="ARBA" id="ARBA00022741"/>
    </source>
</evidence>
<dbReference type="InterPro" id="IPR016190">
    <property type="entry name" value="Transl_init_fac_IF2/IF5_Zn-bd"/>
</dbReference>
<comment type="caution">
    <text evidence="9">The sequence shown here is derived from an EMBL/GenBank/DDBJ whole genome shotgun (WGS) entry which is preliminary data.</text>
</comment>
<dbReference type="SMART" id="SM00653">
    <property type="entry name" value="eIF2B_5"/>
    <property type="match status" value="1"/>
</dbReference>
<evidence type="ECO:0000256" key="5">
    <source>
        <dbReference type="ARBA" id="ARBA00022917"/>
    </source>
</evidence>
<dbReference type="FunFam" id="3.30.30.170:FF:000002">
    <property type="entry name" value="Eukaryotic translation initiation factor 5"/>
    <property type="match status" value="1"/>
</dbReference>
<feature type="compositionally biased region" description="Acidic residues" evidence="7">
    <location>
        <begin position="393"/>
        <end position="409"/>
    </location>
</feature>
<dbReference type="Gene3D" id="1.25.40.180">
    <property type="match status" value="1"/>
</dbReference>
<dbReference type="Pfam" id="PF02020">
    <property type="entry name" value="W2"/>
    <property type="match status" value="1"/>
</dbReference>
<reference evidence="9 10" key="1">
    <citation type="journal article" date="2018" name="Nat. Ecol. Evol.">
        <title>Genomic signatures of mitonuclear coevolution across populations of Tigriopus californicus.</title>
        <authorList>
            <person name="Barreto F.S."/>
            <person name="Watson E.T."/>
            <person name="Lima T.G."/>
            <person name="Willett C.S."/>
            <person name="Edmands S."/>
            <person name="Li W."/>
            <person name="Burton R.S."/>
        </authorList>
    </citation>
    <scope>NUCLEOTIDE SEQUENCE [LARGE SCALE GENOMIC DNA]</scope>
    <source>
        <strain evidence="9 10">San Diego</strain>
    </source>
</reference>
<dbReference type="SUPFAM" id="SSF75689">
    <property type="entry name" value="Zinc-binding domain of translation initiation factor 2 beta"/>
    <property type="match status" value="1"/>
</dbReference>
<feature type="compositionally biased region" description="Basic and acidic residues" evidence="7">
    <location>
        <begin position="410"/>
        <end position="424"/>
    </location>
</feature>
<dbReference type="FunFam" id="2.20.25.350:FF:000001">
    <property type="entry name" value="Eukaryotic translation initiation factor 5"/>
    <property type="match status" value="1"/>
</dbReference>
<feature type="region of interest" description="Disordered" evidence="7">
    <location>
        <begin position="145"/>
        <end position="209"/>
    </location>
</feature>
<evidence type="ECO:0000313" key="9">
    <source>
        <dbReference type="EMBL" id="TRY78621.1"/>
    </source>
</evidence>
<dbReference type="GO" id="GO:0071074">
    <property type="term" value="F:eukaryotic initiation factor eIF2 binding"/>
    <property type="evidence" value="ECO:0007669"/>
    <property type="project" value="TreeGrafter"/>
</dbReference>
<feature type="region of interest" description="Disordered" evidence="7">
    <location>
        <begin position="393"/>
        <end position="464"/>
    </location>
</feature>
<dbReference type="Gene3D" id="3.30.30.170">
    <property type="match status" value="1"/>
</dbReference>
<dbReference type="GO" id="GO:0005829">
    <property type="term" value="C:cytosol"/>
    <property type="evidence" value="ECO:0007669"/>
    <property type="project" value="TreeGrafter"/>
</dbReference>
<dbReference type="InterPro" id="IPR016189">
    <property type="entry name" value="Transl_init_fac_IF2/IF5_N"/>
</dbReference>
<dbReference type="SUPFAM" id="SSF48371">
    <property type="entry name" value="ARM repeat"/>
    <property type="match status" value="1"/>
</dbReference>
<dbReference type="CDD" id="cd11561">
    <property type="entry name" value="W2_eIF5"/>
    <property type="match status" value="1"/>
</dbReference>
<dbReference type="InterPro" id="IPR003307">
    <property type="entry name" value="W2_domain"/>
</dbReference>
<dbReference type="AlphaFoldDB" id="A0A553PLR3"/>
<feature type="compositionally biased region" description="Acidic residues" evidence="7">
    <location>
        <begin position="453"/>
        <end position="464"/>
    </location>
</feature>
<accession>A0A553PLR3</accession>
<feature type="compositionally biased region" description="Acidic residues" evidence="7">
    <location>
        <begin position="190"/>
        <end position="209"/>
    </location>
</feature>
<proteinExistence type="inferred from homology"/>
<evidence type="ECO:0000256" key="6">
    <source>
        <dbReference type="ARBA" id="ARBA00023134"/>
    </source>
</evidence>
<dbReference type="GO" id="GO:0005525">
    <property type="term" value="F:GTP binding"/>
    <property type="evidence" value="ECO:0007669"/>
    <property type="project" value="UniProtKB-KW"/>
</dbReference>
<dbReference type="GO" id="GO:0003743">
    <property type="term" value="F:translation initiation factor activity"/>
    <property type="evidence" value="ECO:0007669"/>
    <property type="project" value="UniProtKB-KW"/>
</dbReference>
<comment type="similarity">
    <text evidence="1">Belongs to the eIF-2-beta/eIF-5 family.</text>
</comment>
<dbReference type="GO" id="GO:0001732">
    <property type="term" value="P:formation of cytoplasmic translation initiation complex"/>
    <property type="evidence" value="ECO:0007669"/>
    <property type="project" value="TreeGrafter"/>
</dbReference>